<gene>
    <name evidence="6" type="ORF">O0235_03650</name>
</gene>
<dbReference type="Pfam" id="PF02826">
    <property type="entry name" value="2-Hacid_dh_C"/>
    <property type="match status" value="1"/>
</dbReference>
<evidence type="ECO:0000256" key="3">
    <source>
        <dbReference type="RuleBase" id="RU003719"/>
    </source>
</evidence>
<comment type="similarity">
    <text evidence="1 3">Belongs to the D-isomer specific 2-hydroxyacid dehydrogenase family.</text>
</comment>
<evidence type="ECO:0000256" key="1">
    <source>
        <dbReference type="ARBA" id="ARBA00005854"/>
    </source>
</evidence>
<dbReference type="EMBL" id="CP115149">
    <property type="protein sequence ID" value="WBL36659.1"/>
    <property type="molecule type" value="Genomic_DNA"/>
</dbReference>
<feature type="domain" description="D-isomer specific 2-hydroxyacid dehydrogenase catalytic" evidence="4">
    <location>
        <begin position="5"/>
        <end position="319"/>
    </location>
</feature>
<dbReference type="InterPro" id="IPR006140">
    <property type="entry name" value="D-isomer_DH_NAD-bd"/>
</dbReference>
<evidence type="ECO:0000259" key="4">
    <source>
        <dbReference type="Pfam" id="PF00389"/>
    </source>
</evidence>
<name>A0ABY7M826_9CHLR</name>
<evidence type="ECO:0000259" key="5">
    <source>
        <dbReference type="Pfam" id="PF02826"/>
    </source>
</evidence>
<organism evidence="6 7">
    <name type="scientific">Tepidiforma flava</name>
    <dbReference type="NCBI Taxonomy" id="3004094"/>
    <lineage>
        <taxon>Bacteria</taxon>
        <taxon>Bacillati</taxon>
        <taxon>Chloroflexota</taxon>
        <taxon>Tepidiformia</taxon>
        <taxon>Tepidiformales</taxon>
        <taxon>Tepidiformaceae</taxon>
        <taxon>Tepidiforma</taxon>
    </lineage>
</organism>
<proteinExistence type="inferred from homology"/>
<protein>
    <submittedName>
        <fullName evidence="6">D-glycerate dehydrogenase</fullName>
    </submittedName>
</protein>
<dbReference type="InterPro" id="IPR006139">
    <property type="entry name" value="D-isomer_2_OHA_DH_cat_dom"/>
</dbReference>
<feature type="domain" description="D-isomer specific 2-hydroxyacid dehydrogenase NAD-binding" evidence="5">
    <location>
        <begin position="109"/>
        <end position="287"/>
    </location>
</feature>
<dbReference type="SUPFAM" id="SSF52283">
    <property type="entry name" value="Formate/glycerate dehydrogenase catalytic domain-like"/>
    <property type="match status" value="1"/>
</dbReference>
<dbReference type="PROSITE" id="PS00670">
    <property type="entry name" value="D_2_HYDROXYACID_DH_2"/>
    <property type="match status" value="1"/>
</dbReference>
<dbReference type="InterPro" id="IPR050223">
    <property type="entry name" value="D-isomer_2-hydroxyacid_DH"/>
</dbReference>
<dbReference type="SUPFAM" id="SSF51735">
    <property type="entry name" value="NAD(P)-binding Rossmann-fold domains"/>
    <property type="match status" value="1"/>
</dbReference>
<evidence type="ECO:0000313" key="7">
    <source>
        <dbReference type="Proteomes" id="UP001212803"/>
    </source>
</evidence>
<reference evidence="6 7" key="1">
    <citation type="journal article" date="2023" name="ISME J.">
        <title>Thermophilic Dehalococcoidia with unusual traits shed light on an unexpected past.</title>
        <authorList>
            <person name="Palmer M."/>
            <person name="Covington J.K."/>
            <person name="Zhou E.M."/>
            <person name="Thomas S.C."/>
            <person name="Habib N."/>
            <person name="Seymour C.O."/>
            <person name="Lai D."/>
            <person name="Johnston J."/>
            <person name="Hashimi A."/>
            <person name="Jiao J.Y."/>
            <person name="Muok A.R."/>
            <person name="Liu L."/>
            <person name="Xian W.D."/>
            <person name="Zhi X.Y."/>
            <person name="Li M.M."/>
            <person name="Silva L.P."/>
            <person name="Bowen B.P."/>
            <person name="Louie K."/>
            <person name="Briegel A."/>
            <person name="Pett-Ridge J."/>
            <person name="Weber P.K."/>
            <person name="Tocheva E.I."/>
            <person name="Woyke T."/>
            <person name="Northen T.R."/>
            <person name="Mayali X."/>
            <person name="Li W.J."/>
            <person name="Hedlund B.P."/>
        </authorList>
    </citation>
    <scope>NUCLEOTIDE SEQUENCE [LARGE SCALE GENOMIC DNA]</scope>
    <source>
        <strain evidence="6 7">YIM 72310</strain>
    </source>
</reference>
<dbReference type="PANTHER" id="PTHR10996">
    <property type="entry name" value="2-HYDROXYACID DEHYDROGENASE-RELATED"/>
    <property type="match status" value="1"/>
</dbReference>
<keyword evidence="7" id="KW-1185">Reference proteome</keyword>
<dbReference type="PANTHER" id="PTHR10996:SF283">
    <property type="entry name" value="GLYOXYLATE_HYDROXYPYRUVATE REDUCTASE B"/>
    <property type="match status" value="1"/>
</dbReference>
<keyword evidence="2 3" id="KW-0560">Oxidoreductase</keyword>
<evidence type="ECO:0000256" key="2">
    <source>
        <dbReference type="ARBA" id="ARBA00023002"/>
    </source>
</evidence>
<sequence length="326" mass="34296">MARVFITRAVPGRAVEQLVAAGHAVETWPGDLPPPPADLAAALARSDAVMAMVVDRITPEMLTAAPRLRIVANMAVGYDNIDPAAAADLGVWVTNTPGVLAETTADLAFGLLLAAARRIVESDRDTRAGGWKTWSPTGFLGVDAFGATLGIVGLGEIGEAVARRARGFKMRILYHSRTRKPALEADLGLEYRPLPELLAESDFVSLHTPLTPETRHLIDAAALAAMKPGAILINTARGQVVDQDALVDALRAGQLGGAALDVTTPEPLPLGHPLYTFPNVIVTPHIGSASRATRARMAEMAAANILAVLAGREPPNPVNRPANPRS</sequence>
<evidence type="ECO:0000313" key="6">
    <source>
        <dbReference type="EMBL" id="WBL36659.1"/>
    </source>
</evidence>
<dbReference type="InterPro" id="IPR029753">
    <property type="entry name" value="D-isomer_DH_CS"/>
</dbReference>
<accession>A0ABY7M826</accession>
<dbReference type="CDD" id="cd05301">
    <property type="entry name" value="GDH"/>
    <property type="match status" value="1"/>
</dbReference>
<dbReference type="Pfam" id="PF00389">
    <property type="entry name" value="2-Hacid_dh"/>
    <property type="match status" value="1"/>
</dbReference>
<dbReference type="RefSeq" id="WP_270057176.1">
    <property type="nucleotide sequence ID" value="NZ_CP115149.1"/>
</dbReference>
<dbReference type="PROSITE" id="PS00671">
    <property type="entry name" value="D_2_HYDROXYACID_DH_3"/>
    <property type="match status" value="1"/>
</dbReference>
<dbReference type="InterPro" id="IPR036291">
    <property type="entry name" value="NAD(P)-bd_dom_sf"/>
</dbReference>
<dbReference type="Gene3D" id="3.40.50.720">
    <property type="entry name" value="NAD(P)-binding Rossmann-like Domain"/>
    <property type="match status" value="2"/>
</dbReference>
<dbReference type="Proteomes" id="UP001212803">
    <property type="component" value="Chromosome"/>
</dbReference>